<dbReference type="InterPro" id="IPR016181">
    <property type="entry name" value="Acyl_CoA_acyltransferase"/>
</dbReference>
<dbReference type="PROSITE" id="PS51186">
    <property type="entry name" value="GNAT"/>
    <property type="match status" value="1"/>
</dbReference>
<proteinExistence type="predicted"/>
<reference evidence="1 2" key="1">
    <citation type="submission" date="2016-10" db="EMBL/GenBank/DDBJ databases">
        <authorList>
            <person name="de Groot N.N."/>
        </authorList>
    </citation>
    <scope>NUCLEOTIDE SEQUENCE [LARGE SCALE GENOMIC DNA]</scope>
    <source>
        <strain evidence="1 2">DSM 569</strain>
    </source>
</reference>
<dbReference type="CDD" id="cd04301">
    <property type="entry name" value="NAT_SF"/>
    <property type="match status" value="1"/>
</dbReference>
<dbReference type="Gene3D" id="3.40.630.30">
    <property type="match status" value="1"/>
</dbReference>
<sequence length="125" mass="14461">MFSVNFAKAEDFEIIKKIANECNLKGTLNFLEEIFMIAREDRPFGFISMKVENNNAIITNLAILPSYRDKGFENLMVRVVLNHALDMGLENACVNIPFYKDFFCKLGFKEKGDFQIVKLKEFFGE</sequence>
<organism evidence="1 2">
    <name type="scientific">Thermoanaerobacter thermohydrosulfuricus</name>
    <name type="common">Clostridium thermohydrosulfuricum</name>
    <dbReference type="NCBI Taxonomy" id="1516"/>
    <lineage>
        <taxon>Bacteria</taxon>
        <taxon>Bacillati</taxon>
        <taxon>Bacillota</taxon>
        <taxon>Clostridia</taxon>
        <taxon>Thermoanaerobacterales</taxon>
        <taxon>Thermoanaerobacteraceae</taxon>
        <taxon>Thermoanaerobacter</taxon>
    </lineage>
</organism>
<dbReference type="EMBL" id="FNBS01000075">
    <property type="protein sequence ID" value="SDG44194.1"/>
    <property type="molecule type" value="Genomic_DNA"/>
</dbReference>
<protein>
    <submittedName>
        <fullName evidence="1">Acetyltransferase (GNAT) domain-containing protein</fullName>
    </submittedName>
</protein>
<dbReference type="SUPFAM" id="SSF55729">
    <property type="entry name" value="Acyl-CoA N-acyltransferases (Nat)"/>
    <property type="match status" value="1"/>
</dbReference>
<dbReference type="InterPro" id="IPR000182">
    <property type="entry name" value="GNAT_dom"/>
</dbReference>
<dbReference type="Proteomes" id="UP000183404">
    <property type="component" value="Unassembled WGS sequence"/>
</dbReference>
<evidence type="ECO:0000313" key="1">
    <source>
        <dbReference type="EMBL" id="SDG44194.1"/>
    </source>
</evidence>
<dbReference type="Pfam" id="PF00583">
    <property type="entry name" value="Acetyltransf_1"/>
    <property type="match status" value="1"/>
</dbReference>
<name>A0A1I1YSY6_THETY</name>
<dbReference type="AlphaFoldDB" id="A0A1I1YSY6"/>
<accession>A0A1I1YSY6</accession>
<dbReference type="RefSeq" id="WP_004396303.1">
    <property type="nucleotide sequence ID" value="NZ_FNBS01000075.1"/>
</dbReference>
<evidence type="ECO:0000313" key="2">
    <source>
        <dbReference type="Proteomes" id="UP000183404"/>
    </source>
</evidence>
<gene>
    <name evidence="1" type="ORF">SAMN04244560_02359</name>
</gene>
<dbReference type="GO" id="GO:0016747">
    <property type="term" value="F:acyltransferase activity, transferring groups other than amino-acyl groups"/>
    <property type="evidence" value="ECO:0007669"/>
    <property type="project" value="InterPro"/>
</dbReference>
<keyword evidence="1" id="KW-0808">Transferase</keyword>